<feature type="domain" description="Peptidase S9 prolyl oligopeptidase catalytic" evidence="2">
    <location>
        <begin position="147"/>
        <end position="317"/>
    </location>
</feature>
<keyword evidence="1" id="KW-0472">Membrane</keyword>
<evidence type="ECO:0000256" key="1">
    <source>
        <dbReference type="SAM" id="Phobius"/>
    </source>
</evidence>
<dbReference type="GO" id="GO:0006508">
    <property type="term" value="P:proteolysis"/>
    <property type="evidence" value="ECO:0007669"/>
    <property type="project" value="InterPro"/>
</dbReference>
<reference evidence="3" key="1">
    <citation type="submission" date="2022-07" db="EMBL/GenBank/DDBJ databases">
        <authorList>
            <person name="Kouya T."/>
            <person name="Ishiyama Y."/>
        </authorList>
    </citation>
    <scope>NUCLEOTIDE SEQUENCE</scope>
    <source>
        <strain evidence="3">WR16-4</strain>
    </source>
</reference>
<dbReference type="GO" id="GO:0008236">
    <property type="term" value="F:serine-type peptidase activity"/>
    <property type="evidence" value="ECO:0007669"/>
    <property type="project" value="InterPro"/>
</dbReference>
<dbReference type="Gene3D" id="3.40.50.1820">
    <property type="entry name" value="alpha/beta hydrolase"/>
    <property type="match status" value="1"/>
</dbReference>
<evidence type="ECO:0000313" key="4">
    <source>
        <dbReference type="Proteomes" id="UP001144204"/>
    </source>
</evidence>
<accession>A0A9W6B2K4</accession>
<dbReference type="Proteomes" id="UP001144204">
    <property type="component" value="Unassembled WGS sequence"/>
</dbReference>
<keyword evidence="1" id="KW-0812">Transmembrane</keyword>
<dbReference type="InterPro" id="IPR029058">
    <property type="entry name" value="AB_hydrolase_fold"/>
</dbReference>
<sequence length="318" mass="36096">MNRKLKRFVIILFSLVIVIGIGFVGAGMYFYHVAFIPSHKSFISGQHFTKNSPLDLDNQWYLHHSKPEVWHETSATGHFKLDANYIKAARKTNKTAVIAHGFMGDKSKMGIYAAMFHRMGYNVLVPDDRSAGKSQGNSIGYGWPDRLDYVKWIQKVVKKNGSDSQIVMFGVSMGGATTMMVSGQPDVPKQVKAYIEDCGYTSVHDEIKYQAQQMYHMKTFPLYPLLPILSGIAKVRAGYYLKEASSVNQVKRNHRPMMFIHGANDQFVPTKMVKVVYQADRGPKEMMIVKRAPHAASYQTDPKLYVKSIQKFLAHYIK</sequence>
<dbReference type="InterPro" id="IPR052920">
    <property type="entry name" value="DNA-binding_regulatory"/>
</dbReference>
<evidence type="ECO:0000313" key="3">
    <source>
        <dbReference type="EMBL" id="GLB47356.1"/>
    </source>
</evidence>
<organism evidence="3 4">
    <name type="scientific">Philodulcilactobacillus myokoensis</name>
    <dbReference type="NCBI Taxonomy" id="2929573"/>
    <lineage>
        <taxon>Bacteria</taxon>
        <taxon>Bacillati</taxon>
        <taxon>Bacillota</taxon>
        <taxon>Bacilli</taxon>
        <taxon>Lactobacillales</taxon>
        <taxon>Lactobacillaceae</taxon>
        <taxon>Philodulcilactobacillus</taxon>
    </lineage>
</organism>
<dbReference type="PANTHER" id="PTHR43358:SF4">
    <property type="entry name" value="ALPHA_BETA HYDROLASE FOLD-1 DOMAIN-CONTAINING PROTEIN"/>
    <property type="match status" value="1"/>
</dbReference>
<name>A0A9W6B2K4_9LACO</name>
<feature type="transmembrane region" description="Helical" evidence="1">
    <location>
        <begin position="7"/>
        <end position="31"/>
    </location>
</feature>
<gene>
    <name evidence="3" type="ORF">WR164_13350</name>
</gene>
<keyword evidence="3" id="KW-0378">Hydrolase</keyword>
<dbReference type="PANTHER" id="PTHR43358">
    <property type="entry name" value="ALPHA/BETA-HYDROLASE"/>
    <property type="match status" value="1"/>
</dbReference>
<dbReference type="EMBL" id="BRPL01000002">
    <property type="protein sequence ID" value="GLB47356.1"/>
    <property type="molecule type" value="Genomic_DNA"/>
</dbReference>
<keyword evidence="1" id="KW-1133">Transmembrane helix</keyword>
<reference evidence="3" key="2">
    <citation type="journal article" date="2023" name="PLoS ONE">
        <title>Philodulcilactobacillus myokoensis gen. nov., sp. nov., a fructophilic, acidophilic, and agar-phobic lactic acid bacterium isolated from fermented vegetable extracts.</title>
        <authorList>
            <person name="Kouya T."/>
            <person name="Ishiyama Y."/>
            <person name="Ohashi S."/>
            <person name="Kumakubo R."/>
            <person name="Yamazaki T."/>
            <person name="Otaki T."/>
        </authorList>
    </citation>
    <scope>NUCLEOTIDE SEQUENCE</scope>
    <source>
        <strain evidence="3">WR16-4</strain>
    </source>
</reference>
<dbReference type="Pfam" id="PF00326">
    <property type="entry name" value="Peptidase_S9"/>
    <property type="match status" value="1"/>
</dbReference>
<dbReference type="InterPro" id="IPR001375">
    <property type="entry name" value="Peptidase_S9_cat"/>
</dbReference>
<dbReference type="SUPFAM" id="SSF53474">
    <property type="entry name" value="alpha/beta-Hydrolases"/>
    <property type="match status" value="1"/>
</dbReference>
<protein>
    <submittedName>
        <fullName evidence="3">Alpha/beta hydrolase</fullName>
    </submittedName>
</protein>
<proteinExistence type="predicted"/>
<evidence type="ECO:0000259" key="2">
    <source>
        <dbReference type="Pfam" id="PF00326"/>
    </source>
</evidence>
<keyword evidence="4" id="KW-1185">Reference proteome</keyword>
<dbReference type="AlphaFoldDB" id="A0A9W6B2K4"/>
<dbReference type="RefSeq" id="WP_286136821.1">
    <property type="nucleotide sequence ID" value="NZ_BRPL01000002.1"/>
</dbReference>
<comment type="caution">
    <text evidence="3">The sequence shown here is derived from an EMBL/GenBank/DDBJ whole genome shotgun (WGS) entry which is preliminary data.</text>
</comment>